<reference evidence="1" key="2">
    <citation type="journal article" date="2015" name="Data Brief">
        <title>Shoot transcriptome of the giant reed, Arundo donax.</title>
        <authorList>
            <person name="Barrero R.A."/>
            <person name="Guerrero F.D."/>
            <person name="Moolhuijzen P."/>
            <person name="Goolsby J.A."/>
            <person name="Tidwell J."/>
            <person name="Bellgard S.E."/>
            <person name="Bellgard M.I."/>
        </authorList>
    </citation>
    <scope>NUCLEOTIDE SEQUENCE</scope>
    <source>
        <tissue evidence="1">Shoot tissue taken approximately 20 cm above the soil surface</tissue>
    </source>
</reference>
<dbReference type="AlphaFoldDB" id="A0A0A9ENB5"/>
<reference evidence="1" key="1">
    <citation type="submission" date="2014-09" db="EMBL/GenBank/DDBJ databases">
        <authorList>
            <person name="Magalhaes I.L.F."/>
            <person name="Oliveira U."/>
            <person name="Santos F.R."/>
            <person name="Vidigal T.H.D.A."/>
            <person name="Brescovit A.D."/>
            <person name="Santos A.J."/>
        </authorList>
    </citation>
    <scope>NUCLEOTIDE SEQUENCE</scope>
    <source>
        <tissue evidence="1">Shoot tissue taken approximately 20 cm above the soil surface</tissue>
    </source>
</reference>
<organism evidence="1">
    <name type="scientific">Arundo donax</name>
    <name type="common">Giant reed</name>
    <name type="synonym">Donax arundinaceus</name>
    <dbReference type="NCBI Taxonomy" id="35708"/>
    <lineage>
        <taxon>Eukaryota</taxon>
        <taxon>Viridiplantae</taxon>
        <taxon>Streptophyta</taxon>
        <taxon>Embryophyta</taxon>
        <taxon>Tracheophyta</taxon>
        <taxon>Spermatophyta</taxon>
        <taxon>Magnoliopsida</taxon>
        <taxon>Liliopsida</taxon>
        <taxon>Poales</taxon>
        <taxon>Poaceae</taxon>
        <taxon>PACMAD clade</taxon>
        <taxon>Arundinoideae</taxon>
        <taxon>Arundineae</taxon>
        <taxon>Arundo</taxon>
    </lineage>
</organism>
<sequence>MLLLQLSLKNDFLIVLCSIAGVHRQWC</sequence>
<proteinExistence type="predicted"/>
<protein>
    <submittedName>
        <fullName evidence="1">Uncharacterized protein</fullName>
    </submittedName>
</protein>
<evidence type="ECO:0000313" key="1">
    <source>
        <dbReference type="EMBL" id="JAE02220.1"/>
    </source>
</evidence>
<dbReference type="EMBL" id="GBRH01195676">
    <property type="protein sequence ID" value="JAE02220.1"/>
    <property type="molecule type" value="Transcribed_RNA"/>
</dbReference>
<name>A0A0A9ENB5_ARUDO</name>
<accession>A0A0A9ENB5</accession>